<evidence type="ECO:0000313" key="5">
    <source>
        <dbReference type="Proteomes" id="UP000694240"/>
    </source>
</evidence>
<dbReference type="PROSITE" id="PS50181">
    <property type="entry name" value="FBOX"/>
    <property type="match status" value="1"/>
</dbReference>
<dbReference type="InterPro" id="IPR053781">
    <property type="entry name" value="F-box_AtFBL13-like"/>
</dbReference>
<name>A0A8T2ESU2_9BRAS</name>
<dbReference type="PANTHER" id="PTHR31293">
    <property type="entry name" value="RNI-LIKE SUPERFAMILY PROTEIN"/>
    <property type="match status" value="1"/>
</dbReference>
<dbReference type="InterPro" id="IPR013101">
    <property type="entry name" value="LRR_PRU1-like"/>
</dbReference>
<dbReference type="GO" id="GO:0015074">
    <property type="term" value="P:DNA integration"/>
    <property type="evidence" value="ECO:0007669"/>
    <property type="project" value="InterPro"/>
</dbReference>
<reference evidence="4 5" key="1">
    <citation type="submission" date="2020-12" db="EMBL/GenBank/DDBJ databases">
        <title>Concerted genomic and epigenomic changes stabilize Arabidopsis allopolyploids.</title>
        <authorList>
            <person name="Chen Z."/>
        </authorList>
    </citation>
    <scope>NUCLEOTIDE SEQUENCE [LARGE SCALE GENOMIC DNA]</scope>
    <source>
        <strain evidence="4">Allo738</strain>
        <tissue evidence="4">Leaf</tissue>
    </source>
</reference>
<dbReference type="Pfam" id="PF25597">
    <property type="entry name" value="SH3_retrovirus"/>
    <property type="match status" value="1"/>
</dbReference>
<feature type="region of interest" description="Disordered" evidence="1">
    <location>
        <begin position="204"/>
        <end position="234"/>
    </location>
</feature>
<dbReference type="InterPro" id="IPR054722">
    <property type="entry name" value="PolX-like_BBD"/>
</dbReference>
<feature type="compositionally biased region" description="Basic and acidic residues" evidence="1">
    <location>
        <begin position="649"/>
        <end position="660"/>
    </location>
</feature>
<dbReference type="Pfam" id="PF24758">
    <property type="entry name" value="LRR_At5g56370"/>
    <property type="match status" value="1"/>
</dbReference>
<gene>
    <name evidence="4" type="ORF">ISN45_At03g034970</name>
</gene>
<dbReference type="CDD" id="cd09272">
    <property type="entry name" value="RNase_HI_RT_Ty1"/>
    <property type="match status" value="1"/>
</dbReference>
<dbReference type="SMART" id="SM00256">
    <property type="entry name" value="FBOX"/>
    <property type="match status" value="1"/>
</dbReference>
<dbReference type="InterPro" id="IPR013103">
    <property type="entry name" value="RVT_2"/>
</dbReference>
<accession>A0A8T2ESU2</accession>
<evidence type="ECO:0000313" key="4">
    <source>
        <dbReference type="EMBL" id="KAG7627205.1"/>
    </source>
</evidence>
<dbReference type="PANTHER" id="PTHR31293:SF12">
    <property type="entry name" value="RNI-LIKE SUPERFAMILY PROTEIN"/>
    <property type="match status" value="1"/>
</dbReference>
<dbReference type="Pfam" id="PF00646">
    <property type="entry name" value="F-box"/>
    <property type="match status" value="1"/>
</dbReference>
<dbReference type="InterPro" id="IPR025724">
    <property type="entry name" value="GAG-pre-integrase_dom"/>
</dbReference>
<dbReference type="SMART" id="SM00579">
    <property type="entry name" value="FBD"/>
    <property type="match status" value="2"/>
</dbReference>
<sequence length="1738" mass="197614">MFAMNVKIDKFSGRNSFSLWQIKMQALLKQQGLWAPLSNDSKGKSDAAEMAVMEEKAHSTIMLCLEDEVIIEVSGETISANLWKKLENLYMTKSLQNKLILKRRLFALRMQEGTPLKDHLDQLNSVLLELRNIDVKVEDEDAALLLLVSLPLSYENFVESFIVNKATVTLEEVRSALHSRVLRHQAAGTVTDYQASGLVASGSSGLGHAKKNRSRNDCPKRKQQGSAAVAEDDNKSEHDVALVAAGNAHNSDVWVLDRGASYHMCPWREWFSTYAQVENGCIKMANSSVSQVAGIGSIQIRTHDGRFCTLNDVRHVPSMEKNLISLSLLDSRGLKYSGGDGILQVYQGSHVILKGVISGTLYILQGFTVIGTSNVASAEIHKEDMTKLWHMRLGHMSERGMQILSKEDLLCGHEVKSLEFCEHCVYGKLHRSKFPKAVHITKGTLDYIHSDCWGPARVEPLAGHRYFMSMIDDYSRKTWVIMLKHKSEAFKNFREWKILVENQTGKKIKRLQTDNGLEFCSSEFNQLLSTACYLINRGPHRGIKWRTPAEMWSGKSADYSNLKIFGCTVYYHVNEGKLEPRARKGVFVGYGDGVKGFRVWSPLENRVILSRNVVFDEVSMLGRSEKSTTTEESSSFDKQVELTPNMKADVQKPEDSKELQAADGSADTIKPELKPYSIAQNRTRRIGVGPPQRYGYEDMAGFCLEDMARYALQVAEEVDTHEPTTYREVVSWIEAEKWFAAMGDEMESHSKNQTWDFVKRPPGRKIVTCKWIFKIKEGISPVEGVKYKARVVARGFSQREGVDYNEIFSPVVRHTSIRMLLAIVANQDLELEQLDVKTAFLHCILEEEIYMTQLDGLQVPGKEDHVCKLNKSLYGLKQSPRQWYKRFDSYMMELGYNRSPYDCCVYISKLKDESYVYLVLYVDDMLIAAKLMCDIQRLKDLLSAEFEMKDLGAAKKILGMEILRDRNENKLFFDMGLHQDQATVYCDNLSAICLAKDQVDHERTKHIDVRYHFLRNEKRIQVKKGEQAPNGATGPCRDIWPLKRHKAPDGASGPSGALARQSIWLLKKHLAQRSICLDEAVGLQEHLVPDGTSEAKENSCMCVCYIWLVPLVKGSMNCLPDELLVQILSFLPTKEATSTSLLSKRWRTLFTLSPNLDFDNSLLLQSKKRKWNMRNIQKSFVGFVDSTLALQGGKGIKSFSLKFKETLGDVNGEVDVNRWICNALEHGVYELHLRIDYTKRCHLPSEIFTSTKLVKLSLVTQSCFPVVPNCISLPSLKVLFLDSIWFEVPQFLIFLTACPALEDLTIYQKPHSVGMPYHISSKTIKRLSVTYTCGYFVDYGLKLFNTPSVVDLYYSDYVRHKYPHMNLDSLAKATLDIHFLDDNAANVTELLSGIRNVKTLHLTSSTVKVILLCCKGEIPTFENLINLKFLGKTRQWKFLLPLLLEICPNLTTLVLSGLDQNWFVGFRTPPNNQVKMLSIMQYQGSERELKLISYFVLKMECLQVVKVYVSSPMNDLKKMQLTEDLLKLPKASPKLNIQVLSLKHGVSELHLATNSMWLFVLPSKVFSSTTLLKLSLGTSSCFLSVPSDTYLPALKVLFLDSVWFDFHQFANVFFPACPALEDFAIHIKSFRRKASYYIQQNQIALSKPKNYGSLDMKQTYFIWIRIPSNNQIKMLCVMQCRGSENELEHISHFSLKMEFLEVLKVYVALTMDDTKKVELTKELLKLPISSSKLIIQVM</sequence>
<evidence type="ECO:0000259" key="2">
    <source>
        <dbReference type="PROSITE" id="PS50181"/>
    </source>
</evidence>
<dbReference type="EMBL" id="JAEFBK010000003">
    <property type="protein sequence ID" value="KAG7627205.1"/>
    <property type="molecule type" value="Genomic_DNA"/>
</dbReference>
<dbReference type="InterPro" id="IPR055411">
    <property type="entry name" value="LRR_FXL15/At3g58940/PEG3-like"/>
</dbReference>
<dbReference type="Pfam" id="PF14223">
    <property type="entry name" value="Retrotran_gag_2"/>
    <property type="match status" value="1"/>
</dbReference>
<dbReference type="Proteomes" id="UP000694240">
    <property type="component" value="Chromosome 3"/>
</dbReference>
<proteinExistence type="predicted"/>
<feature type="region of interest" description="Disordered" evidence="1">
    <location>
        <begin position="645"/>
        <end position="666"/>
    </location>
</feature>
<dbReference type="Pfam" id="PF22936">
    <property type="entry name" value="Pol_BBD"/>
    <property type="match status" value="1"/>
</dbReference>
<comment type="caution">
    <text evidence="4">The sequence shown here is derived from an EMBL/GenBank/DDBJ whole genome shotgun (WGS) entry which is preliminary data.</text>
</comment>
<dbReference type="InterPro" id="IPR001584">
    <property type="entry name" value="Integrase_cat-core"/>
</dbReference>
<organism evidence="4 5">
    <name type="scientific">Arabidopsis thaliana x Arabidopsis arenosa</name>
    <dbReference type="NCBI Taxonomy" id="1240361"/>
    <lineage>
        <taxon>Eukaryota</taxon>
        <taxon>Viridiplantae</taxon>
        <taxon>Streptophyta</taxon>
        <taxon>Embryophyta</taxon>
        <taxon>Tracheophyta</taxon>
        <taxon>Spermatophyta</taxon>
        <taxon>Magnoliopsida</taxon>
        <taxon>eudicotyledons</taxon>
        <taxon>Gunneridae</taxon>
        <taxon>Pentapetalae</taxon>
        <taxon>rosids</taxon>
        <taxon>malvids</taxon>
        <taxon>Brassicales</taxon>
        <taxon>Brassicaceae</taxon>
        <taxon>Camelineae</taxon>
        <taxon>Arabidopsis</taxon>
    </lineage>
</organism>
<dbReference type="InterPro" id="IPR006566">
    <property type="entry name" value="FBD"/>
</dbReference>
<keyword evidence="5" id="KW-1185">Reference proteome</keyword>
<protein>
    <submittedName>
        <fullName evidence="4">F-box-like domain superfamily</fullName>
    </submittedName>
</protein>
<dbReference type="Pfam" id="PF07723">
    <property type="entry name" value="LRR_2"/>
    <property type="match status" value="1"/>
</dbReference>
<dbReference type="InterPro" id="IPR055294">
    <property type="entry name" value="FBL60-like"/>
</dbReference>
<feature type="domain" description="Integrase catalytic" evidence="3">
    <location>
        <begin position="431"/>
        <end position="528"/>
    </location>
</feature>
<dbReference type="CDD" id="cd22160">
    <property type="entry name" value="F-box_AtFBL13-like"/>
    <property type="match status" value="1"/>
</dbReference>
<evidence type="ECO:0000256" key="1">
    <source>
        <dbReference type="SAM" id="MobiDB-lite"/>
    </source>
</evidence>
<feature type="domain" description="F-box" evidence="2">
    <location>
        <begin position="1113"/>
        <end position="1161"/>
    </location>
</feature>
<dbReference type="Pfam" id="PF13976">
    <property type="entry name" value="gag_pre-integrs"/>
    <property type="match status" value="1"/>
</dbReference>
<dbReference type="InterPro" id="IPR001810">
    <property type="entry name" value="F-box_dom"/>
</dbReference>
<dbReference type="PROSITE" id="PS50994">
    <property type="entry name" value="INTEGRASE"/>
    <property type="match status" value="1"/>
</dbReference>
<dbReference type="Pfam" id="PF00665">
    <property type="entry name" value="rve"/>
    <property type="match status" value="1"/>
</dbReference>
<evidence type="ECO:0000259" key="3">
    <source>
        <dbReference type="PROSITE" id="PS50994"/>
    </source>
</evidence>
<dbReference type="InterPro" id="IPR057670">
    <property type="entry name" value="SH3_retrovirus"/>
</dbReference>
<dbReference type="Pfam" id="PF07727">
    <property type="entry name" value="RVT_2"/>
    <property type="match status" value="1"/>
</dbReference>